<keyword evidence="4" id="KW-0269">Exonuclease</keyword>
<keyword evidence="1" id="KW-0698">rRNA processing</keyword>
<dbReference type="SMART" id="SM00479">
    <property type="entry name" value="EXOIII"/>
    <property type="match status" value="1"/>
</dbReference>
<evidence type="ECO:0000259" key="7">
    <source>
        <dbReference type="SMART" id="SM00479"/>
    </source>
</evidence>
<evidence type="ECO:0000256" key="4">
    <source>
        <dbReference type="ARBA" id="ARBA00022839"/>
    </source>
</evidence>
<proteinExistence type="predicted"/>
<dbReference type="InterPro" id="IPR012337">
    <property type="entry name" value="RNaseH-like_sf"/>
</dbReference>
<feature type="compositionally biased region" description="Basic and acidic residues" evidence="6">
    <location>
        <begin position="7"/>
        <end position="25"/>
    </location>
</feature>
<dbReference type="GO" id="GO:0006364">
    <property type="term" value="P:rRNA processing"/>
    <property type="evidence" value="ECO:0007669"/>
    <property type="project" value="UniProtKB-KW"/>
</dbReference>
<evidence type="ECO:0000313" key="9">
    <source>
        <dbReference type="Proteomes" id="UP000698800"/>
    </source>
</evidence>
<evidence type="ECO:0000256" key="3">
    <source>
        <dbReference type="ARBA" id="ARBA00022801"/>
    </source>
</evidence>
<dbReference type="CDD" id="cd06137">
    <property type="entry name" value="DEDDh_RNase"/>
    <property type="match status" value="1"/>
</dbReference>
<feature type="domain" description="Exonuclease" evidence="7">
    <location>
        <begin position="156"/>
        <end position="325"/>
    </location>
</feature>
<dbReference type="PANTHER" id="PTHR12801">
    <property type="entry name" value="RNA EXONUCLEASE REXO1 / RECO3 FAMILY MEMBER-RELATED"/>
    <property type="match status" value="1"/>
</dbReference>
<evidence type="ECO:0000256" key="5">
    <source>
        <dbReference type="ARBA" id="ARBA00025599"/>
    </source>
</evidence>
<dbReference type="GO" id="GO:0004527">
    <property type="term" value="F:exonuclease activity"/>
    <property type="evidence" value="ECO:0007669"/>
    <property type="project" value="UniProtKB-KW"/>
</dbReference>
<reference evidence="8" key="1">
    <citation type="submission" date="2021-03" db="EMBL/GenBank/DDBJ databases">
        <title>Comparative genomics and phylogenomic investigation of the class Geoglossomycetes provide insights into ecological specialization and systematics.</title>
        <authorList>
            <person name="Melie T."/>
            <person name="Pirro S."/>
            <person name="Miller A.N."/>
            <person name="Quandt A."/>
        </authorList>
    </citation>
    <scope>NUCLEOTIDE SEQUENCE</scope>
    <source>
        <strain evidence="8">GBOQ0MN5Z8</strain>
    </source>
</reference>
<keyword evidence="2" id="KW-0540">Nuclease</keyword>
<organism evidence="8 9">
    <name type="scientific">Glutinoglossum americanum</name>
    <dbReference type="NCBI Taxonomy" id="1670608"/>
    <lineage>
        <taxon>Eukaryota</taxon>
        <taxon>Fungi</taxon>
        <taxon>Dikarya</taxon>
        <taxon>Ascomycota</taxon>
        <taxon>Pezizomycotina</taxon>
        <taxon>Geoglossomycetes</taxon>
        <taxon>Geoglossales</taxon>
        <taxon>Geoglossaceae</taxon>
        <taxon>Glutinoglossum</taxon>
    </lineage>
</organism>
<dbReference type="Gene3D" id="3.30.420.10">
    <property type="entry name" value="Ribonuclease H-like superfamily/Ribonuclease H"/>
    <property type="match status" value="1"/>
</dbReference>
<evidence type="ECO:0000256" key="6">
    <source>
        <dbReference type="SAM" id="MobiDB-lite"/>
    </source>
</evidence>
<dbReference type="InterPro" id="IPR036397">
    <property type="entry name" value="RNaseH_sf"/>
</dbReference>
<evidence type="ECO:0000256" key="1">
    <source>
        <dbReference type="ARBA" id="ARBA00022552"/>
    </source>
</evidence>
<name>A0A9P8I9K6_9PEZI</name>
<evidence type="ECO:0000256" key="2">
    <source>
        <dbReference type="ARBA" id="ARBA00022722"/>
    </source>
</evidence>
<dbReference type="InterPro" id="IPR013520">
    <property type="entry name" value="Ribonucl_H"/>
</dbReference>
<dbReference type="AlphaFoldDB" id="A0A9P8I9K6"/>
<keyword evidence="9" id="KW-1185">Reference proteome</keyword>
<dbReference type="EMBL" id="JAGHQL010000033">
    <property type="protein sequence ID" value="KAH0543425.1"/>
    <property type="molecule type" value="Genomic_DNA"/>
</dbReference>
<sequence length="326" mass="36313">MSPDVGIEQRQRNKAEIQRENRQKTQEGSSTPVELSDSSTLGMQLGVAMIGGETSLEVLKQEQQERNERKKAVCQYHFGEVVNKYFTCCFGHTSSDGCILSDQHSFAPDASGYLEHEWKFHSTPTPRPQPAARLGVTSNRSRRRLGSVIPSQEHRLAIALDCEMGTAQSRNSELIRLTVVDFFTGATLIDSLVVPSVPMLHYNTRYSGVTFAMMREASRSGNCIRGRDAAREALWRFVGPETVVVLHGGENDTIALRWMCGKVVDTFLLAGNMKEGKIKGGRSLKNLNLELLGRNVQMGRKGHDSLEDALATRELANWFIERGETL</sequence>
<gene>
    <name evidence="8" type="ORF">FGG08_002283</name>
</gene>
<dbReference type="OrthoDB" id="16516at2759"/>
<accession>A0A9P8I9K6</accession>
<dbReference type="PANTHER" id="PTHR12801:SF45">
    <property type="entry name" value="RNA EXONUCLEASE 4"/>
    <property type="match status" value="1"/>
</dbReference>
<feature type="compositionally biased region" description="Polar residues" evidence="6">
    <location>
        <begin position="26"/>
        <end position="38"/>
    </location>
</feature>
<evidence type="ECO:0000313" key="8">
    <source>
        <dbReference type="EMBL" id="KAH0543425.1"/>
    </source>
</evidence>
<comment type="caution">
    <text evidence="8">The sequence shown here is derived from an EMBL/GenBank/DDBJ whole genome shotgun (WGS) entry which is preliminary data.</text>
</comment>
<dbReference type="GO" id="GO:0005634">
    <property type="term" value="C:nucleus"/>
    <property type="evidence" value="ECO:0007669"/>
    <property type="project" value="TreeGrafter"/>
</dbReference>
<comment type="function">
    <text evidence="5">Exoribonuclease involved in ribosome biosynthesis. Involved in the processing of ITS1, the internal transcribed spacer localized between the 18S and 5.8S rRNAs.</text>
</comment>
<dbReference type="GO" id="GO:0003676">
    <property type="term" value="F:nucleic acid binding"/>
    <property type="evidence" value="ECO:0007669"/>
    <property type="project" value="InterPro"/>
</dbReference>
<keyword evidence="3" id="KW-0378">Hydrolase</keyword>
<dbReference type="SUPFAM" id="SSF53098">
    <property type="entry name" value="Ribonuclease H-like"/>
    <property type="match status" value="1"/>
</dbReference>
<dbReference type="Proteomes" id="UP000698800">
    <property type="component" value="Unassembled WGS sequence"/>
</dbReference>
<feature type="region of interest" description="Disordered" evidence="6">
    <location>
        <begin position="1"/>
        <end position="38"/>
    </location>
</feature>
<dbReference type="InterPro" id="IPR047021">
    <property type="entry name" value="REXO1/3/4-like"/>
</dbReference>
<protein>
    <recommendedName>
        <fullName evidence="7">Exonuclease domain-containing protein</fullName>
    </recommendedName>
</protein>
<dbReference type="GO" id="GO:0000027">
    <property type="term" value="P:ribosomal large subunit assembly"/>
    <property type="evidence" value="ECO:0007669"/>
    <property type="project" value="TreeGrafter"/>
</dbReference>